<dbReference type="Pfam" id="PF06089">
    <property type="entry name" value="Asparaginase_II"/>
    <property type="match status" value="1"/>
</dbReference>
<protein>
    <submittedName>
        <fullName evidence="1">Asparaginase</fullName>
    </submittedName>
</protein>
<accession>A0ABT2HWW8</accession>
<dbReference type="EMBL" id="JALXSQ010000017">
    <property type="protein sequence ID" value="MCT2042816.1"/>
    <property type="molecule type" value="Genomic_DNA"/>
</dbReference>
<dbReference type="RefSeq" id="WP_244875292.1">
    <property type="nucleotide sequence ID" value="NZ_JAFDPW010000001.1"/>
</dbReference>
<name>A0ABT2HWW8_9MICO</name>
<dbReference type="PANTHER" id="PTHR42110:SF1">
    <property type="entry name" value="L-ASPARAGINASE, PUTATIVE (AFU_ORTHOLOGUE AFUA_3G11890)-RELATED"/>
    <property type="match status" value="1"/>
</dbReference>
<sequence>MIETFSAASAVELAVVERSGFVESRHVGSAVLVDPEGEVVLALGDASTPIFPRSTLKFFQAIASLNSGAVLTEEQVAIAAASHGGTARHVALVREILASVGLDDRALGCPPDWPLDRAARDQLVRAGEQKQPVCMNCSGKHAAMLAACVAQGWPLESYLDPEHPLQQQVREVIERLTTERPAASGVDGCGAPVHAISLTALARGVARVRTANPSSPFALFRNASRVAQAMLAHPWAVDGPGRPNTIVIEELGVIAKTGAEGVIVMAAEDGTTAAVKILDGSPRALTLVGLQLLVTAGKVAVADVQALVPRLELEVFGRGAQVGAIRIGKDVPLTLA</sequence>
<dbReference type="PANTHER" id="PTHR42110">
    <property type="entry name" value="L-ASPARAGINASE, PUTATIVE (AFU_ORTHOLOGUE AFUA_3G11890)-RELATED"/>
    <property type="match status" value="1"/>
</dbReference>
<keyword evidence="2" id="KW-1185">Reference proteome</keyword>
<dbReference type="InterPro" id="IPR010349">
    <property type="entry name" value="Asparaginase_II"/>
</dbReference>
<evidence type="ECO:0000313" key="2">
    <source>
        <dbReference type="Proteomes" id="UP001525379"/>
    </source>
</evidence>
<evidence type="ECO:0000313" key="1">
    <source>
        <dbReference type="EMBL" id="MCT2042816.1"/>
    </source>
</evidence>
<reference evidence="1 2" key="1">
    <citation type="submission" date="2022-04" db="EMBL/GenBank/DDBJ databases">
        <title>Human microbiome associated bacterial genomes.</title>
        <authorList>
            <person name="Sandstrom S."/>
            <person name="Salamzade R."/>
            <person name="Kalan L.R."/>
        </authorList>
    </citation>
    <scope>NUCLEOTIDE SEQUENCE [LARGE SCALE GENOMIC DNA]</scope>
    <source>
        <strain evidence="2">p3-SID1799</strain>
    </source>
</reference>
<organism evidence="1 2">
    <name type="scientific">Pseudoclavibacter albus</name>
    <dbReference type="NCBI Taxonomy" id="272241"/>
    <lineage>
        <taxon>Bacteria</taxon>
        <taxon>Bacillati</taxon>
        <taxon>Actinomycetota</taxon>
        <taxon>Actinomycetes</taxon>
        <taxon>Micrococcales</taxon>
        <taxon>Microbacteriaceae</taxon>
        <taxon>Pseudoclavibacter</taxon>
    </lineage>
</organism>
<dbReference type="Proteomes" id="UP001525379">
    <property type="component" value="Unassembled WGS sequence"/>
</dbReference>
<comment type="caution">
    <text evidence="1">The sequence shown here is derived from an EMBL/GenBank/DDBJ whole genome shotgun (WGS) entry which is preliminary data.</text>
</comment>
<gene>
    <name evidence="1" type="ORF">M3D15_05640</name>
</gene>
<proteinExistence type="predicted"/>